<comment type="similarity">
    <text evidence="2">Belongs to the FliH family.</text>
</comment>
<evidence type="ECO:0000313" key="10">
    <source>
        <dbReference type="EMBL" id="MDQ0206345.1"/>
    </source>
</evidence>
<evidence type="ECO:0000256" key="4">
    <source>
        <dbReference type="ARBA" id="ARBA00022795"/>
    </source>
</evidence>
<organism evidence="10 11">
    <name type="scientific">Alkalicoccobacillus murimartini</name>
    <dbReference type="NCBI Taxonomy" id="171685"/>
    <lineage>
        <taxon>Bacteria</taxon>
        <taxon>Bacillati</taxon>
        <taxon>Bacillota</taxon>
        <taxon>Bacilli</taxon>
        <taxon>Bacillales</taxon>
        <taxon>Bacillaceae</taxon>
        <taxon>Alkalicoccobacillus</taxon>
    </lineage>
</organism>
<evidence type="ECO:0000256" key="6">
    <source>
        <dbReference type="ARBA" id="ARBA00023225"/>
    </source>
</evidence>
<dbReference type="Proteomes" id="UP001225034">
    <property type="component" value="Unassembled WGS sequence"/>
</dbReference>
<dbReference type="Pfam" id="PF02108">
    <property type="entry name" value="FliH"/>
    <property type="match status" value="1"/>
</dbReference>
<evidence type="ECO:0000259" key="9">
    <source>
        <dbReference type="Pfam" id="PF02108"/>
    </source>
</evidence>
<feature type="coiled-coil region" evidence="8">
    <location>
        <begin position="117"/>
        <end position="178"/>
    </location>
</feature>
<keyword evidence="10" id="KW-0282">Flagellum</keyword>
<dbReference type="InterPro" id="IPR051472">
    <property type="entry name" value="T3SS_Stator/FliH"/>
</dbReference>
<feature type="coiled-coil region" evidence="8">
    <location>
        <begin position="43"/>
        <end position="92"/>
    </location>
</feature>
<evidence type="ECO:0000256" key="2">
    <source>
        <dbReference type="ARBA" id="ARBA00006602"/>
    </source>
</evidence>
<evidence type="ECO:0000313" key="11">
    <source>
        <dbReference type="Proteomes" id="UP001225034"/>
    </source>
</evidence>
<comment type="caution">
    <text evidence="10">The sequence shown here is derived from an EMBL/GenBank/DDBJ whole genome shotgun (WGS) entry which is preliminary data.</text>
</comment>
<comment type="function">
    <text evidence="1">Needed for flagellar regrowth and assembly.</text>
</comment>
<keyword evidence="4" id="KW-1005">Bacterial flagellum biogenesis</keyword>
<keyword evidence="10" id="KW-0969">Cilium</keyword>
<dbReference type="InterPro" id="IPR022524">
    <property type="entry name" value="FliH_Bacilli"/>
</dbReference>
<keyword evidence="8" id="KW-0175">Coiled coil</keyword>
<dbReference type="InterPro" id="IPR018035">
    <property type="entry name" value="Flagellar_FliH/T3SS_HrpE"/>
</dbReference>
<reference evidence="10 11" key="1">
    <citation type="submission" date="2023-07" db="EMBL/GenBank/DDBJ databases">
        <title>Genomic Encyclopedia of Type Strains, Phase IV (KMG-IV): sequencing the most valuable type-strain genomes for metagenomic binning, comparative biology and taxonomic classification.</title>
        <authorList>
            <person name="Goeker M."/>
        </authorList>
    </citation>
    <scope>NUCLEOTIDE SEQUENCE [LARGE SCALE GENOMIC DNA]</scope>
    <source>
        <strain evidence="10 11">DSM 19154</strain>
    </source>
</reference>
<keyword evidence="5" id="KW-0653">Protein transport</keyword>
<dbReference type="EMBL" id="JAUSUA010000001">
    <property type="protein sequence ID" value="MDQ0206345.1"/>
    <property type="molecule type" value="Genomic_DNA"/>
</dbReference>
<keyword evidence="6" id="KW-1006">Bacterial flagellum protein export</keyword>
<protein>
    <recommendedName>
        <fullName evidence="7">Flagellar assembly protein FliH</fullName>
    </recommendedName>
</protein>
<gene>
    <name evidence="10" type="ORF">J2S05_001119</name>
</gene>
<dbReference type="RefSeq" id="WP_306980674.1">
    <property type="nucleotide sequence ID" value="NZ_JAUSUA010000001.1"/>
</dbReference>
<dbReference type="NCBIfam" id="TIGR03825">
    <property type="entry name" value="FliH_bacil"/>
    <property type="match status" value="1"/>
</dbReference>
<keyword evidence="3" id="KW-0813">Transport</keyword>
<evidence type="ECO:0000256" key="7">
    <source>
        <dbReference type="NCBIfam" id="TIGR03825"/>
    </source>
</evidence>
<evidence type="ECO:0000256" key="5">
    <source>
        <dbReference type="ARBA" id="ARBA00022927"/>
    </source>
</evidence>
<keyword evidence="10" id="KW-0966">Cell projection</keyword>
<feature type="domain" description="Flagellar assembly protein FliH/Type III secretion system HrpE" evidence="9">
    <location>
        <begin position="117"/>
        <end position="242"/>
    </location>
</feature>
<dbReference type="PANTHER" id="PTHR34982">
    <property type="entry name" value="YOP PROTEINS TRANSLOCATION PROTEIN L"/>
    <property type="match status" value="1"/>
</dbReference>
<keyword evidence="11" id="KW-1185">Reference proteome</keyword>
<accession>A0ABT9YET2</accession>
<sequence length="262" mass="30723">MSRIIKSHSETKLTTQRMITIKPMQLQQQEFSYSPVEDDHSTQLKAERRLQDMEKQAQQMMDEAELQSEQLTELFERKEEELSRQAEQLFEEHRTKGYDEGYKEAEQVVWATYSDKILEAQDILQQAELQRADLMAQAEPQMIKLAYLLAEKILGQTLDQDENKIQFLKKQVFEAREHEDLKLFVHPNWYQKVLEQKHVLTSILSSTTQMLIIADHQLDEKACLIETKQGRLHASVDEQLTSIKEQLLQKQKELSNDQSSSS</sequence>
<name>A0ABT9YET2_9BACI</name>
<evidence type="ECO:0000256" key="8">
    <source>
        <dbReference type="SAM" id="Coils"/>
    </source>
</evidence>
<evidence type="ECO:0000256" key="3">
    <source>
        <dbReference type="ARBA" id="ARBA00022448"/>
    </source>
</evidence>
<dbReference type="PANTHER" id="PTHR34982:SF1">
    <property type="entry name" value="FLAGELLAR ASSEMBLY PROTEIN FLIH"/>
    <property type="match status" value="1"/>
</dbReference>
<evidence type="ECO:0000256" key="1">
    <source>
        <dbReference type="ARBA" id="ARBA00003041"/>
    </source>
</evidence>
<proteinExistence type="inferred from homology"/>